<evidence type="ECO:0000256" key="3">
    <source>
        <dbReference type="ARBA" id="ARBA00022840"/>
    </source>
</evidence>
<dbReference type="EMBL" id="FOXB01000037">
    <property type="protein sequence ID" value="SFP74347.1"/>
    <property type="molecule type" value="Genomic_DNA"/>
</dbReference>
<proteinExistence type="inferred from homology"/>
<evidence type="ECO:0000259" key="4">
    <source>
        <dbReference type="SMART" id="SM00382"/>
    </source>
</evidence>
<dbReference type="Pfam" id="PF00004">
    <property type="entry name" value="AAA"/>
    <property type="match status" value="1"/>
</dbReference>
<name>A0A1I5SV21_9BACT</name>
<keyword evidence="2" id="KW-0547">Nucleotide-binding</keyword>
<dbReference type="SMART" id="SM00382">
    <property type="entry name" value="AAA"/>
    <property type="match status" value="1"/>
</dbReference>
<dbReference type="RefSeq" id="WP_092913553.1">
    <property type="nucleotide sequence ID" value="NZ_FOXB01000037.1"/>
</dbReference>
<dbReference type="AlphaFoldDB" id="A0A1I5SV21"/>
<evidence type="ECO:0000256" key="1">
    <source>
        <dbReference type="ARBA" id="ARBA00006914"/>
    </source>
</evidence>
<dbReference type="GO" id="GO:0016887">
    <property type="term" value="F:ATP hydrolysis activity"/>
    <property type="evidence" value="ECO:0007669"/>
    <property type="project" value="InterPro"/>
</dbReference>
<dbReference type="Gene3D" id="3.40.50.300">
    <property type="entry name" value="P-loop containing nucleotide triphosphate hydrolases"/>
    <property type="match status" value="1"/>
</dbReference>
<dbReference type="InterPro" id="IPR050221">
    <property type="entry name" value="26S_Proteasome_ATPase"/>
</dbReference>
<dbReference type="GO" id="GO:0005524">
    <property type="term" value="F:ATP binding"/>
    <property type="evidence" value="ECO:0007669"/>
    <property type="project" value="UniProtKB-KW"/>
</dbReference>
<evidence type="ECO:0000256" key="2">
    <source>
        <dbReference type="ARBA" id="ARBA00022741"/>
    </source>
</evidence>
<dbReference type="STRING" id="223786.SAMN05216234_13720"/>
<protein>
    <submittedName>
        <fullName evidence="5">AAA+-type ATPase, SpoVK/Ycf46/Vps4 family</fullName>
    </submittedName>
</protein>
<sequence length="579" mass="66551">MKYLIEFLQKEDVTKTEIYEHLKCSEDEAKILRSMTRRYIEGSEEVGVIDLLMELYGDEAYGYVLHLDKIKNLFELGWLMQNSFHAIKLGELSSLELLHTSVSLSVSFLKLLENGNLDLVLPEVTPYTDHLEYLQDQFLRIDLYTKMGSARHNFNAASPSVSRLQNKLGLLEKRIEERVAVTKEPIVIEEFFKEKELEPKEQLIFLALLKEEYAGGDGNLRDMNTLIDLISFDEYDRFKNRALLEEGAKLVSDEIIDYDEMLNPFGGITRSFFINEEILHDIIHPQKKKKTTKLKLDMLVKDQEIFELIDPKTTLDDVVLHPQTREILDRLLQQMDKRVAQRLKAWGIKSKTKSIDARIIFYGPPGTGKTMTALSLAKSLKKQVLSFDCSKILSMYVGESEKNVRKIFDTFKELAGKSKSEPVLLLNEADQFLSSRSTGHGSSADKMHNQMQNIFLEQIEQFEGILIATTNLLENLDTAFSRRFNYKIAFKKPNREQRVELWKMLLPENAPYAKDFDIEKLAEFNLTGGQINLIIKNTAYRVAVKDEPLFTTDDFIAEIKKEQGGSFESDGKSMGFLNG</sequence>
<accession>A0A1I5SV21</accession>
<gene>
    <name evidence="5" type="ORF">SAMN05216234_13720</name>
</gene>
<feature type="domain" description="AAA+ ATPase" evidence="4">
    <location>
        <begin position="355"/>
        <end position="494"/>
    </location>
</feature>
<evidence type="ECO:0000313" key="5">
    <source>
        <dbReference type="EMBL" id="SFP74347.1"/>
    </source>
</evidence>
<dbReference type="InterPro" id="IPR003593">
    <property type="entry name" value="AAA+_ATPase"/>
</dbReference>
<dbReference type="InterPro" id="IPR027417">
    <property type="entry name" value="P-loop_NTPase"/>
</dbReference>
<reference evidence="5 6" key="1">
    <citation type="submission" date="2016-10" db="EMBL/GenBank/DDBJ databases">
        <authorList>
            <person name="de Groot N.N."/>
        </authorList>
    </citation>
    <scope>NUCLEOTIDE SEQUENCE [LARGE SCALE GENOMIC DNA]</scope>
    <source>
        <strain evidence="5 6">EP1-55-1</strain>
    </source>
</reference>
<dbReference type="Proteomes" id="UP000199227">
    <property type="component" value="Unassembled WGS sequence"/>
</dbReference>
<organism evidence="5 6">
    <name type="scientific">Hydrogenimonas thermophila</name>
    <dbReference type="NCBI Taxonomy" id="223786"/>
    <lineage>
        <taxon>Bacteria</taxon>
        <taxon>Pseudomonadati</taxon>
        <taxon>Campylobacterota</taxon>
        <taxon>Epsilonproteobacteria</taxon>
        <taxon>Campylobacterales</taxon>
        <taxon>Hydrogenimonadaceae</taxon>
        <taxon>Hydrogenimonas</taxon>
    </lineage>
</organism>
<keyword evidence="3" id="KW-0067">ATP-binding</keyword>
<evidence type="ECO:0000313" key="6">
    <source>
        <dbReference type="Proteomes" id="UP000199227"/>
    </source>
</evidence>
<dbReference type="OrthoDB" id="9802352at2"/>
<dbReference type="SUPFAM" id="SSF52540">
    <property type="entry name" value="P-loop containing nucleoside triphosphate hydrolases"/>
    <property type="match status" value="1"/>
</dbReference>
<dbReference type="PANTHER" id="PTHR23073">
    <property type="entry name" value="26S PROTEASOME REGULATORY SUBUNIT"/>
    <property type="match status" value="1"/>
</dbReference>
<dbReference type="InterPro" id="IPR003959">
    <property type="entry name" value="ATPase_AAA_core"/>
</dbReference>
<keyword evidence="6" id="KW-1185">Reference proteome</keyword>
<dbReference type="CDD" id="cd19481">
    <property type="entry name" value="RecA-like_protease"/>
    <property type="match status" value="1"/>
</dbReference>
<comment type="similarity">
    <text evidence="1">Belongs to the AAA ATPase family.</text>
</comment>